<dbReference type="Pfam" id="PF00083">
    <property type="entry name" value="Sugar_tr"/>
    <property type="match status" value="1"/>
</dbReference>
<dbReference type="GO" id="GO:0000938">
    <property type="term" value="C:GARP complex"/>
    <property type="evidence" value="ECO:0007669"/>
    <property type="project" value="TreeGrafter"/>
</dbReference>
<dbReference type="InterPro" id="IPR005829">
    <property type="entry name" value="Sugar_transporter_CS"/>
</dbReference>
<dbReference type="GO" id="GO:0019905">
    <property type="term" value="F:syntaxin binding"/>
    <property type="evidence" value="ECO:0007669"/>
    <property type="project" value="TreeGrafter"/>
</dbReference>
<reference evidence="9 10" key="1">
    <citation type="journal article" date="2016" name="G3 (Bethesda)">
        <title>First Draft Assembly and Annotation of the Genome of a California Endemic Oak Quercus lobata Nee (Fagaceae).</title>
        <authorList>
            <person name="Sork V.L."/>
            <person name="Fitz-Gibbon S.T."/>
            <person name="Puiu D."/>
            <person name="Crepeau M."/>
            <person name="Gugger P.F."/>
            <person name="Sherman R."/>
            <person name="Stevens K."/>
            <person name="Langley C.H."/>
            <person name="Pellegrini M."/>
            <person name="Salzberg S.L."/>
        </authorList>
    </citation>
    <scope>NUCLEOTIDE SEQUENCE [LARGE SCALE GENOMIC DNA]</scope>
    <source>
        <strain evidence="9 10">cv. SW786</strain>
    </source>
</reference>
<dbReference type="GO" id="GO:0006896">
    <property type="term" value="P:Golgi to vacuole transport"/>
    <property type="evidence" value="ECO:0007669"/>
    <property type="project" value="TreeGrafter"/>
</dbReference>
<reference evidence="9" key="2">
    <citation type="submission" date="2021-01" db="UniProtKB">
        <authorList>
            <consortium name="EnsemblPlants"/>
        </authorList>
    </citation>
    <scope>IDENTIFICATION</scope>
</reference>
<keyword evidence="5 6" id="KW-0472">Membrane</keyword>
<dbReference type="GO" id="GO:0022857">
    <property type="term" value="F:transmembrane transporter activity"/>
    <property type="evidence" value="ECO:0007669"/>
    <property type="project" value="InterPro"/>
</dbReference>
<protein>
    <submittedName>
        <fullName evidence="9">Uncharacterized protein</fullName>
    </submittedName>
</protein>
<keyword evidence="2" id="KW-0813">Transport</keyword>
<name>A0A7N2LGN1_QUELO</name>
<evidence type="ECO:0000256" key="5">
    <source>
        <dbReference type="ARBA" id="ARBA00023136"/>
    </source>
</evidence>
<comment type="subcellular location">
    <subcellularLocation>
        <location evidence="1">Membrane</location>
        <topology evidence="1">Multi-pass membrane protein</topology>
    </subcellularLocation>
</comment>
<dbReference type="InterPro" id="IPR005828">
    <property type="entry name" value="MFS_sugar_transport-like"/>
</dbReference>
<evidence type="ECO:0000256" key="2">
    <source>
        <dbReference type="ARBA" id="ARBA00022448"/>
    </source>
</evidence>
<accession>A0A7N2LGN1</accession>
<keyword evidence="3 6" id="KW-0812">Transmembrane</keyword>
<keyword evidence="4 6" id="KW-1133">Transmembrane helix</keyword>
<evidence type="ECO:0000259" key="8">
    <source>
        <dbReference type="Pfam" id="PF14576"/>
    </source>
</evidence>
<feature type="transmembrane region" description="Helical" evidence="6">
    <location>
        <begin position="376"/>
        <end position="395"/>
    </location>
</feature>
<dbReference type="Gramene" id="QL04p036179:mrna">
    <property type="protein sequence ID" value="QL04p036179:mrna"/>
    <property type="gene ID" value="QL04p036179"/>
</dbReference>
<evidence type="ECO:0000259" key="7">
    <source>
        <dbReference type="Pfam" id="PF04129"/>
    </source>
</evidence>
<organism evidence="9 10">
    <name type="scientific">Quercus lobata</name>
    <name type="common">Valley oak</name>
    <dbReference type="NCBI Taxonomy" id="97700"/>
    <lineage>
        <taxon>Eukaryota</taxon>
        <taxon>Viridiplantae</taxon>
        <taxon>Streptophyta</taxon>
        <taxon>Embryophyta</taxon>
        <taxon>Tracheophyta</taxon>
        <taxon>Spermatophyta</taxon>
        <taxon>Magnoliopsida</taxon>
        <taxon>eudicotyledons</taxon>
        <taxon>Gunneridae</taxon>
        <taxon>Pentapetalae</taxon>
        <taxon>rosids</taxon>
        <taxon>fabids</taxon>
        <taxon>Fagales</taxon>
        <taxon>Fagaceae</taxon>
        <taxon>Quercus</taxon>
    </lineage>
</organism>
<dbReference type="PANTHER" id="PTHR14190:SF7">
    <property type="entry name" value="VACUOLAR PROTEIN SORTING-ASSOCIATED PROTEIN 52 HOMOLOG"/>
    <property type="match status" value="1"/>
</dbReference>
<dbReference type="AlphaFoldDB" id="A0A7N2LGN1"/>
<dbReference type="Proteomes" id="UP000594261">
    <property type="component" value="Chromosome 4"/>
</dbReference>
<feature type="domain" description="Vps52 coiled-coil" evidence="7">
    <location>
        <begin position="193"/>
        <end position="254"/>
    </location>
</feature>
<dbReference type="GO" id="GO:0032456">
    <property type="term" value="P:endocytic recycling"/>
    <property type="evidence" value="ECO:0007669"/>
    <property type="project" value="TreeGrafter"/>
</dbReference>
<proteinExistence type="predicted"/>
<feature type="domain" description="Sieve element occlusion N-terminal" evidence="8">
    <location>
        <begin position="119"/>
        <end position="162"/>
    </location>
</feature>
<dbReference type="SUPFAM" id="SSF103473">
    <property type="entry name" value="MFS general substrate transporter"/>
    <property type="match status" value="1"/>
</dbReference>
<evidence type="ECO:0000256" key="3">
    <source>
        <dbReference type="ARBA" id="ARBA00022692"/>
    </source>
</evidence>
<sequence>MVMDFPLDDSGATAFSSSSSSSPFLHPNCLAGFAGDSRSLSPRRTVLSKISKRSSATLIFAASNAMGNCQTRLEQSPEAHHGPHLMRKILVSALKRSSKLLSRRVQQSELSVLTMSNLDIMNHIYATHVHGDEKFDVESLFVLVENILKRATLIVDHVALVVANILFEGTKLREYTKGVENNLRKVELDSIQDYIKESDNLVLLHDQIRECDRILSQMETLLSGFQVEIGSISSDIKVLQEKSMDMGLKLKNRKINDEYMRTLEILSKKLKFVEVDPMVKASKALKDVQPELEKVRQNNLQSFEVIAKVKDFLKARYSVFGSSLTIGGVIGGLVSGRIADLFGRKGAMWFSEIFSLVGWLAIAFGKNIWWLDLGRLSLGISIGIFSYVVHIAEVTPKNLRGPFASANESAVAPSLWCFTNVFHRKYHYLAYPSINRYYSMSCTTNGIILRSRVS</sequence>
<dbReference type="Pfam" id="PF14576">
    <property type="entry name" value="SEO_N"/>
    <property type="match status" value="1"/>
</dbReference>
<dbReference type="PANTHER" id="PTHR14190">
    <property type="entry name" value="SUPPRESSOR OF ACTIN MUTATIONS 2/VACUOLAR PROTEIN SORTING 52"/>
    <property type="match status" value="1"/>
</dbReference>
<dbReference type="InterPro" id="IPR048319">
    <property type="entry name" value="Vps52_CC"/>
</dbReference>
<feature type="transmembrane region" description="Helical" evidence="6">
    <location>
        <begin position="317"/>
        <end position="334"/>
    </location>
</feature>
<dbReference type="GO" id="GO:0005829">
    <property type="term" value="C:cytosol"/>
    <property type="evidence" value="ECO:0007669"/>
    <property type="project" value="GOC"/>
</dbReference>
<feature type="transmembrane region" description="Helical" evidence="6">
    <location>
        <begin position="346"/>
        <end position="364"/>
    </location>
</feature>
<dbReference type="InterPro" id="IPR007258">
    <property type="entry name" value="Vps52"/>
</dbReference>
<dbReference type="Gene3D" id="1.20.1250.20">
    <property type="entry name" value="MFS general substrate transporter like domains"/>
    <property type="match status" value="1"/>
</dbReference>
<evidence type="ECO:0000313" key="10">
    <source>
        <dbReference type="Proteomes" id="UP000594261"/>
    </source>
</evidence>
<evidence type="ECO:0000256" key="4">
    <source>
        <dbReference type="ARBA" id="ARBA00022989"/>
    </source>
</evidence>
<dbReference type="GO" id="GO:0016020">
    <property type="term" value="C:membrane"/>
    <property type="evidence" value="ECO:0007669"/>
    <property type="project" value="UniProtKB-SubCell"/>
</dbReference>
<dbReference type="InParanoid" id="A0A7N2LGN1"/>
<evidence type="ECO:0000256" key="1">
    <source>
        <dbReference type="ARBA" id="ARBA00004141"/>
    </source>
</evidence>
<keyword evidence="10" id="KW-1185">Reference proteome</keyword>
<dbReference type="InterPro" id="IPR027942">
    <property type="entry name" value="SEO_N"/>
</dbReference>
<dbReference type="InterPro" id="IPR036259">
    <property type="entry name" value="MFS_trans_sf"/>
</dbReference>
<dbReference type="GO" id="GO:0042147">
    <property type="term" value="P:retrograde transport, endosome to Golgi"/>
    <property type="evidence" value="ECO:0007669"/>
    <property type="project" value="TreeGrafter"/>
</dbReference>
<evidence type="ECO:0000313" key="9">
    <source>
        <dbReference type="EnsemblPlants" id="QL04p036179:mrna"/>
    </source>
</evidence>
<dbReference type="Pfam" id="PF04129">
    <property type="entry name" value="Vps52_CC"/>
    <property type="match status" value="1"/>
</dbReference>
<dbReference type="EnsemblPlants" id="QL04p036179:mrna">
    <property type="protein sequence ID" value="QL04p036179:mrna"/>
    <property type="gene ID" value="QL04p036179"/>
</dbReference>
<dbReference type="PROSITE" id="PS00216">
    <property type="entry name" value="SUGAR_TRANSPORT_1"/>
    <property type="match status" value="1"/>
</dbReference>
<evidence type="ECO:0000256" key="6">
    <source>
        <dbReference type="SAM" id="Phobius"/>
    </source>
</evidence>
<dbReference type="EMBL" id="LRBV02000004">
    <property type="status" value="NOT_ANNOTATED_CDS"/>
    <property type="molecule type" value="Genomic_DNA"/>
</dbReference>